<keyword evidence="1" id="KW-0963">Cytoplasm</keyword>
<evidence type="ECO:0000313" key="3">
    <source>
        <dbReference type="Proteomes" id="UP001467690"/>
    </source>
</evidence>
<evidence type="ECO:0000313" key="2">
    <source>
        <dbReference type="EMBL" id="MER2493723.1"/>
    </source>
</evidence>
<dbReference type="PANTHER" id="PTHR30135">
    <property type="entry name" value="UNCHARACTERIZED PROTEIN YVCK-RELATED"/>
    <property type="match status" value="1"/>
</dbReference>
<dbReference type="InterPro" id="IPR002882">
    <property type="entry name" value="CofD"/>
</dbReference>
<dbReference type="PANTHER" id="PTHR30135:SF3">
    <property type="entry name" value="GLUCONEOGENESIS FACTOR-RELATED"/>
    <property type="match status" value="1"/>
</dbReference>
<dbReference type="Proteomes" id="UP001467690">
    <property type="component" value="Unassembled WGS sequence"/>
</dbReference>
<reference evidence="2 3" key="1">
    <citation type="submission" date="2024-06" db="EMBL/GenBank/DDBJ databases">
        <authorList>
            <person name="Chen R.Y."/>
        </authorList>
    </citation>
    <scope>NUCLEOTIDE SEQUENCE [LARGE SCALE GENOMIC DNA]</scope>
    <source>
        <strain evidence="2 3">D2</strain>
    </source>
</reference>
<gene>
    <name evidence="2" type="primary">yvcK</name>
    <name evidence="2" type="ORF">ABS311_17725</name>
</gene>
<dbReference type="RefSeq" id="WP_143869656.1">
    <property type="nucleotide sequence ID" value="NZ_CP041660.1"/>
</dbReference>
<accession>A0ABV1RLA8</accession>
<name>A0ABV1RLA8_9ALTE</name>
<sequence length="306" mass="33199">MSPIQLNTAPNKMQLKYVNIVAIGGGHGLGKVLNTFAELGSNLTGIVATTDNGGSTGKLRAENATIAWGDLRNCITHLAQSQLGSDLLNYRFKNGELDQHCLGNLIFFALEQLKVKPVEIMEIVRRLLKIESRLYPMTEQPSDLIAYSGSIVTHGEVAIDSLPNMPDRMHLTSEVTAPARALRAINNANVILLGPGSFLTSVMPALLVDDIYRAIVSSDAKVIFIDNLGVEHGACAKSTLPQRLAWLLNTCPDLKISGVLSGLHSEPLNIAGCRHLMAELSDKDVQYRHDETKLKSKLSELISAIV</sequence>
<comment type="caution">
    <text evidence="2">The sequence shown here is derived from an EMBL/GenBank/DDBJ whole genome shotgun (WGS) entry which is preliminary data.</text>
</comment>
<dbReference type="Pfam" id="PF01933">
    <property type="entry name" value="CofD"/>
    <property type="match status" value="1"/>
</dbReference>
<evidence type="ECO:0000256" key="1">
    <source>
        <dbReference type="ARBA" id="ARBA00022490"/>
    </source>
</evidence>
<dbReference type="InterPro" id="IPR038136">
    <property type="entry name" value="CofD-like_dom_sf"/>
</dbReference>
<keyword evidence="3" id="KW-1185">Reference proteome</keyword>
<dbReference type="EMBL" id="JBELOE010000265">
    <property type="protein sequence ID" value="MER2493723.1"/>
    <property type="molecule type" value="Genomic_DNA"/>
</dbReference>
<dbReference type="InterPro" id="IPR010119">
    <property type="entry name" value="Gluconeogen_factor"/>
</dbReference>
<dbReference type="NCBIfam" id="TIGR01826">
    <property type="entry name" value="CofD_related"/>
    <property type="match status" value="1"/>
</dbReference>
<dbReference type="CDD" id="cd07187">
    <property type="entry name" value="YvcK_like"/>
    <property type="match status" value="1"/>
</dbReference>
<dbReference type="Gene3D" id="3.40.50.10680">
    <property type="entry name" value="CofD-like domains"/>
    <property type="match status" value="1"/>
</dbReference>
<dbReference type="SUPFAM" id="SSF142338">
    <property type="entry name" value="CofD-like"/>
    <property type="match status" value="1"/>
</dbReference>
<proteinExistence type="predicted"/>
<protein>
    <submittedName>
        <fullName evidence="2">Uridine diphosphate-N-acetylglucosamine-binding protein YvcK</fullName>
    </submittedName>
</protein>
<organism evidence="2 3">
    <name type="scientific">Catenovulum sediminis</name>
    <dbReference type="NCBI Taxonomy" id="1740262"/>
    <lineage>
        <taxon>Bacteria</taxon>
        <taxon>Pseudomonadati</taxon>
        <taxon>Pseudomonadota</taxon>
        <taxon>Gammaproteobacteria</taxon>
        <taxon>Alteromonadales</taxon>
        <taxon>Alteromonadaceae</taxon>
        <taxon>Catenovulum</taxon>
    </lineage>
</organism>